<evidence type="ECO:0000256" key="1">
    <source>
        <dbReference type="ARBA" id="ARBA00007274"/>
    </source>
</evidence>
<accession>A0A1H2V8F7</accession>
<dbReference type="Gene3D" id="2.160.10.10">
    <property type="entry name" value="Hexapeptide repeat proteins"/>
    <property type="match status" value="1"/>
</dbReference>
<evidence type="ECO:0000256" key="6">
    <source>
        <dbReference type="ARBA" id="ARBA00049486"/>
    </source>
</evidence>
<dbReference type="GO" id="GO:0009001">
    <property type="term" value="F:serine O-acetyltransferase activity"/>
    <property type="evidence" value="ECO:0007669"/>
    <property type="project" value="UniProtKB-EC"/>
</dbReference>
<keyword evidence="4 7" id="KW-0808">Transferase</keyword>
<name>A0A1H2V8F7_9FLAO</name>
<dbReference type="InterPro" id="IPR042122">
    <property type="entry name" value="Ser_AcTrfase_N_sf"/>
</dbReference>
<keyword evidence="5" id="KW-0012">Acyltransferase</keyword>
<evidence type="ECO:0000256" key="5">
    <source>
        <dbReference type="ARBA" id="ARBA00023315"/>
    </source>
</evidence>
<evidence type="ECO:0000256" key="2">
    <source>
        <dbReference type="ARBA" id="ARBA00013266"/>
    </source>
</evidence>
<evidence type="ECO:0000313" key="7">
    <source>
        <dbReference type="EMBL" id="SDW64658.1"/>
    </source>
</evidence>
<dbReference type="GeneID" id="85016962"/>
<keyword evidence="3" id="KW-0028">Amino-acid biosynthesis</keyword>
<dbReference type="EMBL" id="FNND01000003">
    <property type="protein sequence ID" value="SDW64658.1"/>
    <property type="molecule type" value="Genomic_DNA"/>
</dbReference>
<dbReference type="InterPro" id="IPR045304">
    <property type="entry name" value="LbH_SAT"/>
</dbReference>
<comment type="caution">
    <text evidence="7">The sequence shown here is derived from an EMBL/GenBank/DDBJ whole genome shotgun (WGS) entry which is preliminary data.</text>
</comment>
<dbReference type="NCBIfam" id="NF041874">
    <property type="entry name" value="EPS_EpsC"/>
    <property type="match status" value="1"/>
</dbReference>
<comment type="catalytic activity">
    <reaction evidence="6">
        <text>L-serine + acetyl-CoA = O-acetyl-L-serine + CoA</text>
        <dbReference type="Rhea" id="RHEA:24560"/>
        <dbReference type="ChEBI" id="CHEBI:33384"/>
        <dbReference type="ChEBI" id="CHEBI:57287"/>
        <dbReference type="ChEBI" id="CHEBI:57288"/>
        <dbReference type="ChEBI" id="CHEBI:58340"/>
        <dbReference type="EC" id="2.3.1.30"/>
    </reaction>
</comment>
<evidence type="ECO:0000256" key="4">
    <source>
        <dbReference type="ARBA" id="ARBA00022679"/>
    </source>
</evidence>
<comment type="similarity">
    <text evidence="1">Belongs to the transferase hexapeptide repeat family.</text>
</comment>
<dbReference type="Pfam" id="PF00132">
    <property type="entry name" value="Hexapep"/>
    <property type="match status" value="1"/>
</dbReference>
<keyword evidence="8" id="KW-1185">Reference proteome</keyword>
<dbReference type="SUPFAM" id="SSF51161">
    <property type="entry name" value="Trimeric LpxA-like enzymes"/>
    <property type="match status" value="1"/>
</dbReference>
<evidence type="ECO:0000256" key="3">
    <source>
        <dbReference type="ARBA" id="ARBA00022605"/>
    </source>
</evidence>
<gene>
    <name evidence="7" type="ORF">SAMN05444420_103104</name>
</gene>
<dbReference type="PANTHER" id="PTHR42811">
    <property type="entry name" value="SERINE ACETYLTRANSFERASE"/>
    <property type="match status" value="1"/>
</dbReference>
<dbReference type="InterPro" id="IPR001451">
    <property type="entry name" value="Hexapep"/>
</dbReference>
<dbReference type="RefSeq" id="WP_016420461.1">
    <property type="nucleotide sequence ID" value="NZ_CP171122.1"/>
</dbReference>
<dbReference type="AlphaFoldDB" id="A0A1H2V8F7"/>
<dbReference type="EC" id="2.3.1.30" evidence="2"/>
<organism evidence="7 8">
    <name type="scientific">Capnocytophaga granulosa</name>
    <dbReference type="NCBI Taxonomy" id="45242"/>
    <lineage>
        <taxon>Bacteria</taxon>
        <taxon>Pseudomonadati</taxon>
        <taxon>Bacteroidota</taxon>
        <taxon>Flavobacteriia</taxon>
        <taxon>Flavobacteriales</taxon>
        <taxon>Flavobacteriaceae</taxon>
        <taxon>Capnocytophaga</taxon>
    </lineage>
</organism>
<sequence length="274" mass="31210">MEKTLTELILEQRSYLKNTFPKKKAEDFVDALYRLLFNLDDTNCESNYEIEQRLRGKRLELSAIVYDYLNDHETTERQTEQFFAAITQIYPLLLCDARAILENDPAAQNLEEVYMSYPGFYAIAIHRLAHQLWLQGLKLLARVWSEYAHSRTGIDIHPAARIGRNFCIDHGTGIVIGETCVIGDNVKIYQGVTLGALSVTKDKMNTDRHPKIGDNVVIYSGATILGNSQIGHDSTIGGNVWLTESIEPYTVIYYKSEMITKQKSLSPEPIFFHI</sequence>
<dbReference type="GO" id="GO:0008652">
    <property type="term" value="P:amino acid biosynthetic process"/>
    <property type="evidence" value="ECO:0007669"/>
    <property type="project" value="UniProtKB-KW"/>
</dbReference>
<dbReference type="Proteomes" id="UP000182771">
    <property type="component" value="Unassembled WGS sequence"/>
</dbReference>
<dbReference type="CDD" id="cd03354">
    <property type="entry name" value="LbH_SAT"/>
    <property type="match status" value="1"/>
</dbReference>
<proteinExistence type="inferred from homology"/>
<protein>
    <recommendedName>
        <fullName evidence="2">serine O-acetyltransferase</fullName>
        <ecNumber evidence="2">2.3.1.30</ecNumber>
    </recommendedName>
</protein>
<reference evidence="7 8" key="1">
    <citation type="submission" date="2016-10" db="EMBL/GenBank/DDBJ databases">
        <authorList>
            <person name="Varghese N."/>
            <person name="Submissions S."/>
        </authorList>
    </citation>
    <scope>NUCLEOTIDE SEQUENCE [LARGE SCALE GENOMIC DNA]</scope>
    <source>
        <strain evidence="7 8">DSM 11449</strain>
    </source>
</reference>
<dbReference type="InterPro" id="IPR011004">
    <property type="entry name" value="Trimer_LpxA-like_sf"/>
</dbReference>
<dbReference type="OrthoDB" id="9801456at2"/>
<evidence type="ECO:0000313" key="8">
    <source>
        <dbReference type="Proteomes" id="UP000182771"/>
    </source>
</evidence>
<dbReference type="Gene3D" id="1.10.3130.10">
    <property type="entry name" value="serine acetyltransferase, domain 1"/>
    <property type="match status" value="1"/>
</dbReference>
<dbReference type="InterPro" id="IPR053376">
    <property type="entry name" value="Serine_acetyltransferase"/>
</dbReference>